<dbReference type="PaxDb" id="170187-SP_1103"/>
<comment type="interaction">
    <interactant intactId="EBI-2207193">
        <id>A0A0H2UPY3</id>
    </interactant>
    <interactant intactId="EBI-2207248">
        <id>P65946</id>
        <label>pyrR</label>
    </interactant>
    <organismsDiffer>false</organismsDiffer>
    <experiments>2</experiments>
</comment>
<gene>
    <name evidence="1" type="ordered locus">SP_1103</name>
</gene>
<name>A0A0H2UPY3_STRPN</name>
<dbReference type="KEGG" id="spn:SP_1103"/>
<dbReference type="IntAct" id="A0A0H2UPY3">
    <property type="interactions" value="4"/>
</dbReference>
<reference evidence="1 2" key="1">
    <citation type="journal article" date="2001" name="Science">
        <title>Complete genome sequence of a virulent isolate of Streptococcus pneumoniae.</title>
        <authorList>
            <person name="Tettelin H."/>
            <person name="Nelson K.E."/>
            <person name="Paulsen I.T."/>
            <person name="Eisen J.A."/>
            <person name="Read T.D."/>
            <person name="Peterson S."/>
            <person name="Heidelberg J."/>
            <person name="DeBoy R.T."/>
            <person name="Haft D.H."/>
            <person name="Dodson R.J."/>
            <person name="Durkin A.S."/>
            <person name="Gwinn M."/>
            <person name="Kolonay J.F."/>
            <person name="Nelson W.C."/>
            <person name="Peterson J.D."/>
            <person name="Umayam L.A."/>
            <person name="White O."/>
            <person name="Salzberg S.L."/>
            <person name="Lewis M.R."/>
            <person name="Radune D."/>
            <person name="Holtzapple E."/>
            <person name="Khouri H."/>
            <person name="Wolf A.M."/>
            <person name="Utterback T.R."/>
            <person name="Hansen C.L."/>
            <person name="McDonald L.A."/>
            <person name="Feldblyum T.V."/>
            <person name="Angiuoli S."/>
            <person name="Dickinson T."/>
            <person name="Hickey E.K."/>
            <person name="Holt I.E."/>
            <person name="Loftus B.J."/>
            <person name="Yang F."/>
            <person name="Smith H.O."/>
            <person name="Venter J.C."/>
            <person name="Dougherty B.A."/>
            <person name="Morrison D.A."/>
            <person name="Hollingshead S.K."/>
            <person name="Fraser C.M."/>
        </authorList>
    </citation>
    <scope>NUCLEOTIDE SEQUENCE [LARGE SCALE GENOMIC DNA]</scope>
    <source>
        <strain evidence="2">ATCC BAA-334 / TIGR4</strain>
    </source>
</reference>
<comment type="interaction">
    <interactant intactId="EBI-2207193">
        <id>A0A0H2UPY3</id>
    </interactant>
    <interactant intactId="EBI-2206949">
        <id>Q97NV3</id>
        <label>groES</label>
    </interactant>
    <organismsDiffer>false</organismsDiffer>
    <experiments>2</experiments>
</comment>
<keyword evidence="2" id="KW-1185">Reference proteome</keyword>
<comment type="interaction">
    <interactant intactId="EBI-2207193">
        <id>A0A0H2UPY3</id>
    </interactant>
    <interactant intactId="EBI-2206697">
        <id>Q97NX6</id>
        <label>scpB</label>
    </interactant>
    <organismsDiffer>false</organismsDiffer>
    <experiments>2</experiments>
</comment>
<protein>
    <submittedName>
        <fullName evidence="1">Uncharacterized protein</fullName>
    </submittedName>
</protein>
<proteinExistence type="evidence at protein level"/>
<evidence type="ECO:0000313" key="1">
    <source>
        <dbReference type="EMBL" id="AAK75214.1"/>
    </source>
</evidence>
<accession>A0A0H2UPY3</accession>
<dbReference type="EMBL" id="AE005672">
    <property type="protein sequence ID" value="AAK75214.1"/>
    <property type="molecule type" value="Genomic_DNA"/>
</dbReference>
<evidence type="ECO:0000313" key="2">
    <source>
        <dbReference type="Proteomes" id="UP000000585"/>
    </source>
</evidence>
<dbReference type="Proteomes" id="UP000000585">
    <property type="component" value="Chromosome"/>
</dbReference>
<comment type="interaction">
    <interactant intactId="EBI-2207193">
        <id>A0A0H2UPY3</id>
    </interactant>
    <interactant intactId="EBI-2207053">
        <id>Q97SE5</id>
        <label>gatC</label>
    </interactant>
    <organismsDiffer>false</organismsDiffer>
    <experiments>2</experiments>
</comment>
<dbReference type="AlphaFoldDB" id="A0A0H2UPY3"/>
<sequence length="35" mass="4034">MGLMAMLLITIRRENQALVNNKDYPLEMKGTLEIL</sequence>
<dbReference type="EnsemblBacteria" id="AAK75214">
    <property type="protein sequence ID" value="AAK75214"/>
    <property type="gene ID" value="SP_1103"/>
</dbReference>
<organism evidence="1 2">
    <name type="scientific">Streptococcus pneumoniae serotype 4 (strain ATCC BAA-334 / TIGR4)</name>
    <dbReference type="NCBI Taxonomy" id="170187"/>
    <lineage>
        <taxon>Bacteria</taxon>
        <taxon>Bacillati</taxon>
        <taxon>Bacillota</taxon>
        <taxon>Bacilli</taxon>
        <taxon>Lactobacillales</taxon>
        <taxon>Streptococcaceae</taxon>
        <taxon>Streptococcus</taxon>
    </lineage>
</organism>